<feature type="transmembrane region" description="Helical" evidence="6">
    <location>
        <begin position="115"/>
        <end position="136"/>
    </location>
</feature>
<dbReference type="FunCoup" id="D8QHJ5">
    <property type="interactions" value="49"/>
</dbReference>
<dbReference type="InterPro" id="IPR000791">
    <property type="entry name" value="Gpr1/Fun34/SatP-like"/>
</dbReference>
<feature type="transmembrane region" description="Helical" evidence="6">
    <location>
        <begin position="53"/>
        <end position="72"/>
    </location>
</feature>
<accession>D8QHJ5</accession>
<dbReference type="OMA" id="WCFLTII"/>
<keyword evidence="5 6" id="KW-0472">Membrane</keyword>
<feature type="transmembrane region" description="Helical" evidence="6">
    <location>
        <begin position="84"/>
        <end position="108"/>
    </location>
</feature>
<dbReference type="InterPro" id="IPR051633">
    <property type="entry name" value="AceTr"/>
</dbReference>
<dbReference type="VEuPathDB" id="FungiDB:SCHCODRAFT_02640999"/>
<dbReference type="GO" id="GO:0015123">
    <property type="term" value="F:acetate transmembrane transporter activity"/>
    <property type="evidence" value="ECO:0007669"/>
    <property type="project" value="TreeGrafter"/>
</dbReference>
<protein>
    <recommendedName>
        <fullName evidence="9">FUN34 transmembrane protein</fullName>
    </recommendedName>
</protein>
<keyword evidence="4 6" id="KW-1133">Transmembrane helix</keyword>
<gene>
    <name evidence="7" type="ORF">SCHCODRAFT_17538</name>
</gene>
<feature type="transmembrane region" description="Helical" evidence="6">
    <location>
        <begin position="142"/>
        <end position="160"/>
    </location>
</feature>
<dbReference type="Proteomes" id="UP000007431">
    <property type="component" value="Unassembled WGS sequence"/>
</dbReference>
<keyword evidence="8" id="KW-1185">Reference proteome</keyword>
<proteinExistence type="inferred from homology"/>
<dbReference type="EMBL" id="GL377312">
    <property type="protein sequence ID" value="EFI92686.1"/>
    <property type="molecule type" value="Genomic_DNA"/>
</dbReference>
<dbReference type="HOGENOM" id="CLU_051062_1_2_1"/>
<feature type="transmembrane region" description="Helical" evidence="6">
    <location>
        <begin position="172"/>
        <end position="194"/>
    </location>
</feature>
<dbReference type="eggNOG" id="ENOG502QUJS">
    <property type="taxonomic scope" value="Eukaryota"/>
</dbReference>
<dbReference type="InParanoid" id="D8QHJ5"/>
<evidence type="ECO:0000256" key="2">
    <source>
        <dbReference type="ARBA" id="ARBA00005587"/>
    </source>
</evidence>
<evidence type="ECO:0008006" key="9">
    <source>
        <dbReference type="Google" id="ProtNLM"/>
    </source>
</evidence>
<dbReference type="GO" id="GO:0005886">
    <property type="term" value="C:plasma membrane"/>
    <property type="evidence" value="ECO:0007669"/>
    <property type="project" value="TreeGrafter"/>
</dbReference>
<sequence>MSMVHDLEKNQSSTEHIEVARQPPAIGLWAFALTTFVLSFYNAQVRGVSTPNVVVSLALFTGGLAQFTGGVWEFVVRNTFGGTAFVMYGCFWLSYAMILLPGTGIAAAYEDPVMLANAIGFFLTGWALLTFMFFIVALRKNVALTVVFGLLFTTFSVLAAGEFSQDLTTTKAGGYVGILTALAAFYTGFAGMLAGETNPLFTLPVGPL</sequence>
<organism evidence="8">
    <name type="scientific">Schizophyllum commune (strain H4-8 / FGSC 9210)</name>
    <name type="common">Split gill fungus</name>
    <dbReference type="NCBI Taxonomy" id="578458"/>
    <lineage>
        <taxon>Eukaryota</taxon>
        <taxon>Fungi</taxon>
        <taxon>Dikarya</taxon>
        <taxon>Basidiomycota</taxon>
        <taxon>Agaricomycotina</taxon>
        <taxon>Agaricomycetes</taxon>
        <taxon>Agaricomycetidae</taxon>
        <taxon>Agaricales</taxon>
        <taxon>Schizophyllaceae</taxon>
        <taxon>Schizophyllum</taxon>
    </lineage>
</organism>
<dbReference type="PANTHER" id="PTHR31123">
    <property type="entry name" value="ACCUMULATION OF DYADS PROTEIN 2-RELATED"/>
    <property type="match status" value="1"/>
</dbReference>
<evidence type="ECO:0000256" key="1">
    <source>
        <dbReference type="ARBA" id="ARBA00004141"/>
    </source>
</evidence>
<comment type="subcellular location">
    <subcellularLocation>
        <location evidence="1">Membrane</location>
        <topology evidence="1">Multi-pass membrane protein</topology>
    </subcellularLocation>
</comment>
<dbReference type="PANTHER" id="PTHR31123:SF1">
    <property type="entry name" value="ACCUMULATION OF DYADS PROTEIN 2-RELATED"/>
    <property type="match status" value="1"/>
</dbReference>
<feature type="transmembrane region" description="Helical" evidence="6">
    <location>
        <begin position="20"/>
        <end position="41"/>
    </location>
</feature>
<comment type="similarity">
    <text evidence="2">Belongs to the acetate uptake transporter (AceTr) (TC 2.A.96) family.</text>
</comment>
<keyword evidence="3 6" id="KW-0812">Transmembrane</keyword>
<evidence type="ECO:0000313" key="7">
    <source>
        <dbReference type="EMBL" id="EFI92686.1"/>
    </source>
</evidence>
<reference evidence="7 8" key="1">
    <citation type="journal article" date="2010" name="Nat. Biotechnol.">
        <title>Genome sequence of the model mushroom Schizophyllum commune.</title>
        <authorList>
            <person name="Ohm R.A."/>
            <person name="de Jong J.F."/>
            <person name="Lugones L.G."/>
            <person name="Aerts A."/>
            <person name="Kothe E."/>
            <person name="Stajich J.E."/>
            <person name="de Vries R.P."/>
            <person name="Record E."/>
            <person name="Levasseur A."/>
            <person name="Baker S.E."/>
            <person name="Bartholomew K.A."/>
            <person name="Coutinho P.M."/>
            <person name="Erdmann S."/>
            <person name="Fowler T.J."/>
            <person name="Gathman A.C."/>
            <person name="Lombard V."/>
            <person name="Henrissat B."/>
            <person name="Knabe N."/>
            <person name="Kuees U."/>
            <person name="Lilly W.W."/>
            <person name="Lindquist E."/>
            <person name="Lucas S."/>
            <person name="Magnuson J.K."/>
            <person name="Piumi F."/>
            <person name="Raudaskoski M."/>
            <person name="Salamov A."/>
            <person name="Schmutz J."/>
            <person name="Schwarze F.W.M.R."/>
            <person name="vanKuyk P.A."/>
            <person name="Horton J.S."/>
            <person name="Grigoriev I.V."/>
            <person name="Woesten H.A.B."/>
        </authorList>
    </citation>
    <scope>NUCLEOTIDE SEQUENCE [LARGE SCALE GENOMIC DNA]</scope>
    <source>
        <strain evidence="8">H4-8 / FGSC 9210</strain>
    </source>
</reference>
<evidence type="ECO:0000256" key="5">
    <source>
        <dbReference type="ARBA" id="ARBA00023136"/>
    </source>
</evidence>
<evidence type="ECO:0000256" key="4">
    <source>
        <dbReference type="ARBA" id="ARBA00022989"/>
    </source>
</evidence>
<dbReference type="AlphaFoldDB" id="D8QHJ5"/>
<evidence type="ECO:0000313" key="8">
    <source>
        <dbReference type="Proteomes" id="UP000007431"/>
    </source>
</evidence>
<dbReference type="NCBIfam" id="NF038013">
    <property type="entry name" value="AceTr_1"/>
    <property type="match status" value="1"/>
</dbReference>
<dbReference type="STRING" id="578458.D8QHJ5"/>
<dbReference type="Pfam" id="PF01184">
    <property type="entry name" value="Gpr1_Fun34_YaaH"/>
    <property type="match status" value="1"/>
</dbReference>
<evidence type="ECO:0000256" key="6">
    <source>
        <dbReference type="SAM" id="Phobius"/>
    </source>
</evidence>
<evidence type="ECO:0000256" key="3">
    <source>
        <dbReference type="ARBA" id="ARBA00022692"/>
    </source>
</evidence>
<name>D8QHJ5_SCHCM</name>